<dbReference type="PANTHER" id="PTHR43072:SF8">
    <property type="entry name" value="ACYLTRANSFERASE FABY-RELATED"/>
    <property type="match status" value="1"/>
</dbReference>
<feature type="domain" description="N-acetyltransferase" evidence="1">
    <location>
        <begin position="17"/>
        <end position="180"/>
    </location>
</feature>
<dbReference type="InterPro" id="IPR016181">
    <property type="entry name" value="Acyl_CoA_acyltransferase"/>
</dbReference>
<dbReference type="PROSITE" id="PS51186">
    <property type="entry name" value="GNAT"/>
    <property type="match status" value="1"/>
</dbReference>
<organism evidence="2 3">
    <name type="scientific">Pseudomonas amygdali pv. lachrymans</name>
    <name type="common">Pseudomonas syringae pv. lachrymans</name>
    <dbReference type="NCBI Taxonomy" id="53707"/>
    <lineage>
        <taxon>Bacteria</taxon>
        <taxon>Pseudomonadati</taxon>
        <taxon>Pseudomonadota</taxon>
        <taxon>Gammaproteobacteria</taxon>
        <taxon>Pseudomonadales</taxon>
        <taxon>Pseudomonadaceae</taxon>
        <taxon>Pseudomonas</taxon>
        <taxon>Pseudomonas amygdali</taxon>
    </lineage>
</organism>
<dbReference type="Proteomes" id="UP000050265">
    <property type="component" value="Unassembled WGS sequence"/>
</dbReference>
<accession>A0A0P9U1J3</accession>
<keyword evidence="2" id="KW-0808">Transferase</keyword>
<dbReference type="CDD" id="cd04301">
    <property type="entry name" value="NAT_SF"/>
    <property type="match status" value="1"/>
</dbReference>
<dbReference type="InterPro" id="IPR000182">
    <property type="entry name" value="GNAT_dom"/>
</dbReference>
<evidence type="ECO:0000259" key="1">
    <source>
        <dbReference type="PROSITE" id="PS51186"/>
    </source>
</evidence>
<reference evidence="2 3" key="1">
    <citation type="submission" date="2015-09" db="EMBL/GenBank/DDBJ databases">
        <title>Genome announcement of multiple Pseudomonas syringae strains.</title>
        <authorList>
            <person name="Thakur S."/>
            <person name="Wang P.W."/>
            <person name="Gong Y."/>
            <person name="Weir B.S."/>
            <person name="Guttman D.S."/>
        </authorList>
    </citation>
    <scope>NUCLEOTIDE SEQUENCE [LARGE SCALE GENOMIC DNA]</scope>
    <source>
        <strain evidence="2 3">ICMP3507</strain>
    </source>
</reference>
<dbReference type="Gene3D" id="3.40.630.30">
    <property type="match status" value="1"/>
</dbReference>
<dbReference type="GO" id="GO:0016747">
    <property type="term" value="F:acyltransferase activity, transferring groups other than amino-acyl groups"/>
    <property type="evidence" value="ECO:0007669"/>
    <property type="project" value="InterPro"/>
</dbReference>
<name>A0A0P9U1J3_PSEAV</name>
<dbReference type="PANTHER" id="PTHR43072">
    <property type="entry name" value="N-ACETYLTRANSFERASE"/>
    <property type="match status" value="1"/>
</dbReference>
<dbReference type="SUPFAM" id="SSF55729">
    <property type="entry name" value="Acyl-CoA N-acyltransferases (Nat)"/>
    <property type="match status" value="1"/>
</dbReference>
<dbReference type="AlphaFoldDB" id="A0A0P9U1J3"/>
<dbReference type="EMBL" id="LJQP01000003">
    <property type="protein sequence ID" value="KPX78075.1"/>
    <property type="molecule type" value="Genomic_DNA"/>
</dbReference>
<dbReference type="Pfam" id="PF13420">
    <property type="entry name" value="Acetyltransf_4"/>
    <property type="match status" value="1"/>
</dbReference>
<gene>
    <name evidence="2" type="ORF">ALO35_02472</name>
</gene>
<dbReference type="PATRIC" id="fig|53707.9.peg.3580"/>
<sequence length="191" mass="21079">MHSFNDICPEPDMTPTFILRDACDQDMPAVQAIYADHVLHGISSFELDPPSVAELLQRRAQVLVNGLPYLVAELAGEVVGYGYATPYRPRPAYRFTVEDSVYIRDGMGGRGIGLALLGELVQRCEQGGWRQMVAVIGNSENIASLRLHERLGFRRVGVFESVGFKHGRWVDTVLMQRMLGDGSGSAPSERA</sequence>
<comment type="caution">
    <text evidence="2">The sequence shown here is derived from an EMBL/GenBank/DDBJ whole genome shotgun (WGS) entry which is preliminary data.</text>
</comment>
<proteinExistence type="predicted"/>
<evidence type="ECO:0000313" key="2">
    <source>
        <dbReference type="EMBL" id="KPX78075.1"/>
    </source>
</evidence>
<evidence type="ECO:0000313" key="3">
    <source>
        <dbReference type="Proteomes" id="UP000050265"/>
    </source>
</evidence>
<protein>
    <submittedName>
        <fullName evidence="2">Phosphinothricin N-acetyltransferase</fullName>
    </submittedName>
</protein>